<accession>A0A2D0NDS1</accession>
<dbReference type="Gene3D" id="3.20.20.70">
    <property type="entry name" value="Aldolase class I"/>
    <property type="match status" value="1"/>
</dbReference>
<dbReference type="Pfam" id="PF04055">
    <property type="entry name" value="Radical_SAM"/>
    <property type="match status" value="1"/>
</dbReference>
<evidence type="ECO:0000259" key="6">
    <source>
        <dbReference type="Pfam" id="PF04055"/>
    </source>
</evidence>
<keyword evidence="4" id="KW-0408">Iron</keyword>
<keyword evidence="9" id="KW-1185">Reference proteome</keyword>
<dbReference type="GO" id="GO:0046872">
    <property type="term" value="F:metal ion binding"/>
    <property type="evidence" value="ECO:0007669"/>
    <property type="project" value="UniProtKB-KW"/>
</dbReference>
<dbReference type="PANTHER" id="PTHR43728">
    <property type="entry name" value="SLR0304 PROTEIN"/>
    <property type="match status" value="1"/>
</dbReference>
<dbReference type="GO" id="GO:0003824">
    <property type="term" value="F:catalytic activity"/>
    <property type="evidence" value="ECO:0007669"/>
    <property type="project" value="InterPro"/>
</dbReference>
<dbReference type="GO" id="GO:0051536">
    <property type="term" value="F:iron-sulfur cluster binding"/>
    <property type="evidence" value="ECO:0007669"/>
    <property type="project" value="UniProtKB-KW"/>
</dbReference>
<sequence>MGIKQKTKSLRAKGDQLSDTFFQLQVLNGKEMIDAEFPKFSEQVKELGYRPLQPVDPEIFQINIGKLCNQTCAHCHVDAGPDRKDEQMSRRDLERCLEIIGSVPSIHTVDITGGAPEMNEHFRWFVEECTKLGKKVMDRCNLTIIMANKKYHDLPEFFRKNQVHVVSSLPYFSKSRTDSQRGDGVFEDSIAALKKLNEAGYGMPDTGLLLDLVYNPSGAFLPAGQATLEAEFKRQLKRKYDISFNQLYAITNLPISRFLDYLLESDNYRDYMQTLIEAFNPGTVEGLMCRNTISVSWDGYIYDCDFNQMLDLKVAAPASQHINDFDLKALQERSIVLNQHCYGCTAGAGSSCGGEIS</sequence>
<evidence type="ECO:0000256" key="2">
    <source>
        <dbReference type="ARBA" id="ARBA00022691"/>
    </source>
</evidence>
<dbReference type="InterPro" id="IPR026351">
    <property type="entry name" value="rSAM_ArsS-like"/>
</dbReference>
<evidence type="ECO:0000256" key="5">
    <source>
        <dbReference type="ARBA" id="ARBA00023014"/>
    </source>
</evidence>
<evidence type="ECO:0000256" key="1">
    <source>
        <dbReference type="ARBA" id="ARBA00001966"/>
    </source>
</evidence>
<dbReference type="InterPro" id="IPR024521">
    <property type="entry name" value="ArsS-like_C"/>
</dbReference>
<feature type="domain" description="Arsenosugar biosynthesis radical SAM protein ArsS-like C-terminal" evidence="7">
    <location>
        <begin position="221"/>
        <end position="354"/>
    </location>
</feature>
<dbReference type="Pfam" id="PF12345">
    <property type="entry name" value="DUF3641"/>
    <property type="match status" value="1"/>
</dbReference>
<keyword evidence="2" id="KW-0949">S-adenosyl-L-methionine</keyword>
<dbReference type="Proteomes" id="UP000223913">
    <property type="component" value="Unassembled WGS sequence"/>
</dbReference>
<feature type="domain" description="Radical SAM core" evidence="6">
    <location>
        <begin position="62"/>
        <end position="202"/>
    </location>
</feature>
<keyword evidence="5" id="KW-0411">Iron-sulfur</keyword>
<dbReference type="SFLD" id="SFLDS00029">
    <property type="entry name" value="Radical_SAM"/>
    <property type="match status" value="1"/>
</dbReference>
<dbReference type="AlphaFoldDB" id="A0A2D0NDS1"/>
<dbReference type="NCBIfam" id="TIGR04167">
    <property type="entry name" value="rSAM_SeCys"/>
    <property type="match status" value="1"/>
</dbReference>
<evidence type="ECO:0000256" key="3">
    <source>
        <dbReference type="ARBA" id="ARBA00022723"/>
    </source>
</evidence>
<organism evidence="8 9">
    <name type="scientific">Flavilitoribacter nigricans (strain ATCC 23147 / DSM 23189 / NBRC 102662 / NCIMB 1420 / SS-2)</name>
    <name type="common">Lewinella nigricans</name>
    <dbReference type="NCBI Taxonomy" id="1122177"/>
    <lineage>
        <taxon>Bacteria</taxon>
        <taxon>Pseudomonadati</taxon>
        <taxon>Bacteroidota</taxon>
        <taxon>Saprospiria</taxon>
        <taxon>Saprospirales</taxon>
        <taxon>Lewinellaceae</taxon>
        <taxon>Flavilitoribacter</taxon>
    </lineage>
</organism>
<evidence type="ECO:0000313" key="9">
    <source>
        <dbReference type="Proteomes" id="UP000223913"/>
    </source>
</evidence>
<evidence type="ECO:0000256" key="4">
    <source>
        <dbReference type="ARBA" id="ARBA00023004"/>
    </source>
</evidence>
<evidence type="ECO:0000259" key="7">
    <source>
        <dbReference type="Pfam" id="PF12345"/>
    </source>
</evidence>
<gene>
    <name evidence="8" type="ORF">CRP01_09420</name>
</gene>
<protein>
    <submittedName>
        <fullName evidence="8">Radical SAM protein</fullName>
    </submittedName>
</protein>
<dbReference type="CDD" id="cd01335">
    <property type="entry name" value="Radical_SAM"/>
    <property type="match status" value="1"/>
</dbReference>
<reference evidence="8 9" key="1">
    <citation type="submission" date="2017-10" db="EMBL/GenBank/DDBJ databases">
        <title>The draft genome sequence of Lewinella nigricans NBRC 102662.</title>
        <authorList>
            <person name="Wang K."/>
        </authorList>
    </citation>
    <scope>NUCLEOTIDE SEQUENCE [LARGE SCALE GENOMIC DNA]</scope>
    <source>
        <strain evidence="8 9">NBRC 102662</strain>
    </source>
</reference>
<dbReference type="InterPro" id="IPR013785">
    <property type="entry name" value="Aldolase_TIM"/>
</dbReference>
<dbReference type="InterPro" id="IPR007197">
    <property type="entry name" value="rSAM"/>
</dbReference>
<dbReference type="RefSeq" id="WP_099149771.1">
    <property type="nucleotide sequence ID" value="NZ_PDUD01000017.1"/>
</dbReference>
<comment type="caution">
    <text evidence="8">The sequence shown here is derived from an EMBL/GenBank/DDBJ whole genome shotgun (WGS) entry which is preliminary data.</text>
</comment>
<dbReference type="InterPro" id="IPR058240">
    <property type="entry name" value="rSAM_sf"/>
</dbReference>
<proteinExistence type="predicted"/>
<name>A0A2D0NDS1_FLAN2</name>
<evidence type="ECO:0000313" key="8">
    <source>
        <dbReference type="EMBL" id="PHN06516.1"/>
    </source>
</evidence>
<dbReference type="SUPFAM" id="SSF102114">
    <property type="entry name" value="Radical SAM enzymes"/>
    <property type="match status" value="1"/>
</dbReference>
<dbReference type="EMBL" id="PDUD01000017">
    <property type="protein sequence ID" value="PHN06516.1"/>
    <property type="molecule type" value="Genomic_DNA"/>
</dbReference>
<comment type="cofactor">
    <cofactor evidence="1">
        <name>[4Fe-4S] cluster</name>
        <dbReference type="ChEBI" id="CHEBI:49883"/>
    </cofactor>
</comment>
<dbReference type="OrthoDB" id="9810775at2"/>
<dbReference type="PANTHER" id="PTHR43728:SF1">
    <property type="entry name" value="FE-S OXIDOREDUCTASE"/>
    <property type="match status" value="1"/>
</dbReference>
<keyword evidence="3" id="KW-0479">Metal-binding</keyword>